<proteinExistence type="predicted"/>
<comment type="caution">
    <text evidence="4">The sequence shown here is derived from an EMBL/GenBank/DDBJ whole genome shotgun (WGS) entry which is preliminary data.</text>
</comment>
<feature type="signal peptide" evidence="2">
    <location>
        <begin position="1"/>
        <end position="28"/>
    </location>
</feature>
<reference evidence="4 5" key="1">
    <citation type="journal article" date="2013" name="Genome Announc.">
        <title>Draft Genome Sequences of Mycoplasma auris and Mycoplasma yeatsii, Two Species of the Ear Canal of Caprinae.</title>
        <authorList>
            <person name="Dordet-Frisoni E."/>
            <person name="Baranowski E."/>
            <person name="Barre A."/>
            <person name="Blanchard A."/>
            <person name="Breton M."/>
            <person name="Couture C."/>
            <person name="Dupuy V."/>
            <person name="Gaurivaud P."/>
            <person name="Jacob D."/>
            <person name="Lemaitre C."/>
            <person name="Manso-Silvan L."/>
            <person name="Nikolski M."/>
            <person name="Nouvel L.X."/>
            <person name="Poumarat F."/>
            <person name="Sirand-Pugnet P."/>
            <person name="Thebault P."/>
            <person name="Theil S."/>
            <person name="Thiaucourt F."/>
            <person name="Citti C."/>
            <person name="Tardy F."/>
        </authorList>
    </citation>
    <scope>NUCLEOTIDE SEQUENCE [LARGE SCALE GENOMIC DNA]</scope>
    <source>
        <strain evidence="4 5">15026</strain>
    </source>
</reference>
<evidence type="ECO:0000259" key="3">
    <source>
        <dbReference type="SMART" id="SM00245"/>
    </source>
</evidence>
<dbReference type="Pfam" id="PF03572">
    <property type="entry name" value="Peptidase_S41"/>
    <property type="match status" value="1"/>
</dbReference>
<dbReference type="InterPro" id="IPR005151">
    <property type="entry name" value="Tail-specific_protease"/>
</dbReference>
<dbReference type="GO" id="GO:0030288">
    <property type="term" value="C:outer membrane-bounded periplasmic space"/>
    <property type="evidence" value="ECO:0007669"/>
    <property type="project" value="TreeGrafter"/>
</dbReference>
<keyword evidence="5" id="KW-1185">Reference proteome</keyword>
<protein>
    <recommendedName>
        <fullName evidence="3">Tail specific protease domain-containing protein</fullName>
    </recommendedName>
</protein>
<dbReference type="PANTHER" id="PTHR32060:SF30">
    <property type="entry name" value="CARBOXY-TERMINAL PROCESSING PROTEASE CTPA"/>
    <property type="match status" value="1"/>
</dbReference>
<evidence type="ECO:0000256" key="1">
    <source>
        <dbReference type="SAM" id="Coils"/>
    </source>
</evidence>
<feature type="domain" description="Tail specific protease" evidence="3">
    <location>
        <begin position="364"/>
        <end position="586"/>
    </location>
</feature>
<dbReference type="PATRIC" id="fig|1188233.3.peg.230"/>
<keyword evidence="1" id="KW-0175">Coiled coil</keyword>
<feature type="chain" id="PRO_5004153141" description="Tail specific protease domain-containing protein" evidence="2">
    <location>
        <begin position="29"/>
        <end position="609"/>
    </location>
</feature>
<dbReference type="Gene3D" id="3.90.226.10">
    <property type="entry name" value="2-enoyl-CoA Hydratase, Chain A, domain 1"/>
    <property type="match status" value="1"/>
</dbReference>
<dbReference type="OrthoDB" id="2040956at2"/>
<dbReference type="RefSeq" id="WP_004424075.1">
    <property type="nucleotide sequence ID" value="NZ_AORI01000008.1"/>
</dbReference>
<evidence type="ECO:0000256" key="2">
    <source>
        <dbReference type="SAM" id="SignalP"/>
    </source>
</evidence>
<dbReference type="eggNOG" id="COG0793">
    <property type="taxonomic scope" value="Bacteria"/>
</dbReference>
<sequence>MLANKNKKIGKILSLMSLAILPIAAISASCQKRVDDNALTMDVTKASFKNFNKEYTIKDSEMSIYRIKDQQEMMYIDLDEFLKNLEGLFDNKVFSTRVSLDDNKKFYEIKDEKKQVVSRLVVDWKNNKIITTSTSFFYEIQKPQEQTNDGQFLETTYESKKDDPKSEVVFDLGKYKMDILYKDNKVLLPFLAFNTLFMSWTFNNIYWNGKNLTNVQAGVDAYKDTPKEAKERIRKDQEIKNKEQTKKEREINFNHLMFTMDNFYGLKYHKEIKSFEEWIGPEYKQKLLSTKPAEFHQAYIDIFHKKLNELHTRLNTLSYYEEYNEKETTKQRLLKNKEANYGQYFNDFGKIKADLVQQFEKKFNKKIDQFGPEDYIRYHGNTAIVTTFGFQDGTKEQLDKEDEAWKYDTYYLMRHLMKQIEERNKKAQKKEKEGNKEIKEIKNIVLDLSLNGGGSVSSMVRVLGFMTDKEVLNREYNIVDKRGDLSKSKVDTDGDQKYDNDAYTKYTWSLLVGLNTFSAANQLTSIVKEMGIAKIIGKQTGGGMSAIMPIMLNDGTTITISGPNNAVFGEKNESIEGGIKPDINLEYKDFYNDEAIDKALNAATTTPKK</sequence>
<accession>N9TS13</accession>
<evidence type="ECO:0000313" key="5">
    <source>
        <dbReference type="Proteomes" id="UP000013131"/>
    </source>
</evidence>
<dbReference type="EMBL" id="AORI01000008">
    <property type="protein sequence ID" value="ENY68865.1"/>
    <property type="molecule type" value="Genomic_DNA"/>
</dbReference>
<name>N9TS13_9BACT</name>
<organism evidence="4 5">
    <name type="scientific">Metamycoplasma auris 15026</name>
    <dbReference type="NCBI Taxonomy" id="1188233"/>
    <lineage>
        <taxon>Bacteria</taxon>
        <taxon>Bacillati</taxon>
        <taxon>Mycoplasmatota</taxon>
        <taxon>Mycoplasmoidales</taxon>
        <taxon>Metamycoplasmataceae</taxon>
        <taxon>Metamycoplasma</taxon>
    </lineage>
</organism>
<dbReference type="AlphaFoldDB" id="N9TS13"/>
<dbReference type="CDD" id="cd06567">
    <property type="entry name" value="Peptidase_S41"/>
    <property type="match status" value="1"/>
</dbReference>
<dbReference type="GO" id="GO:0004175">
    <property type="term" value="F:endopeptidase activity"/>
    <property type="evidence" value="ECO:0007669"/>
    <property type="project" value="TreeGrafter"/>
</dbReference>
<dbReference type="GO" id="GO:0007165">
    <property type="term" value="P:signal transduction"/>
    <property type="evidence" value="ECO:0007669"/>
    <property type="project" value="TreeGrafter"/>
</dbReference>
<keyword evidence="2" id="KW-0732">Signal</keyword>
<dbReference type="GO" id="GO:0006508">
    <property type="term" value="P:proteolysis"/>
    <property type="evidence" value="ECO:0007669"/>
    <property type="project" value="InterPro"/>
</dbReference>
<gene>
    <name evidence="4" type="ORF">MAU_2290</name>
</gene>
<feature type="coiled-coil region" evidence="1">
    <location>
        <begin position="413"/>
        <end position="444"/>
    </location>
</feature>
<dbReference type="SUPFAM" id="SSF52096">
    <property type="entry name" value="ClpP/crotonase"/>
    <property type="match status" value="1"/>
</dbReference>
<dbReference type="PROSITE" id="PS51257">
    <property type="entry name" value="PROKAR_LIPOPROTEIN"/>
    <property type="match status" value="1"/>
</dbReference>
<evidence type="ECO:0000313" key="4">
    <source>
        <dbReference type="EMBL" id="ENY68865.1"/>
    </source>
</evidence>
<dbReference type="GO" id="GO:0008236">
    <property type="term" value="F:serine-type peptidase activity"/>
    <property type="evidence" value="ECO:0007669"/>
    <property type="project" value="InterPro"/>
</dbReference>
<dbReference type="Proteomes" id="UP000013131">
    <property type="component" value="Unassembled WGS sequence"/>
</dbReference>
<dbReference type="SMART" id="SM00245">
    <property type="entry name" value="TSPc"/>
    <property type="match status" value="1"/>
</dbReference>
<dbReference type="PANTHER" id="PTHR32060">
    <property type="entry name" value="TAIL-SPECIFIC PROTEASE"/>
    <property type="match status" value="1"/>
</dbReference>
<dbReference type="InterPro" id="IPR029045">
    <property type="entry name" value="ClpP/crotonase-like_dom_sf"/>
</dbReference>
<dbReference type="STRING" id="1188233.MAU_2290"/>